<dbReference type="GO" id="GO:0016793">
    <property type="term" value="F:triphosphoric monoester hydrolase activity"/>
    <property type="evidence" value="ECO:0007669"/>
    <property type="project" value="InterPro"/>
</dbReference>
<evidence type="ECO:0000313" key="7">
    <source>
        <dbReference type="Proteomes" id="UP000245905"/>
    </source>
</evidence>
<dbReference type="AlphaFoldDB" id="A0A2U2EG27"/>
<comment type="caution">
    <text evidence="4">The sequence shown here is derived from an EMBL/GenBank/DDBJ whole genome shotgun (WGS) entry which is preliminary data.</text>
</comment>
<dbReference type="Gene3D" id="1.10.3210.10">
    <property type="entry name" value="Hypothetical protein af1432"/>
    <property type="match status" value="1"/>
</dbReference>
<name>A0A2U2EG27_9FIRM</name>
<dbReference type="PROSITE" id="PS51831">
    <property type="entry name" value="HD"/>
    <property type="match status" value="1"/>
</dbReference>
<dbReference type="InterPro" id="IPR026875">
    <property type="entry name" value="PHydrolase_assoc_dom"/>
</dbReference>
<dbReference type="EMBL" id="JRFS01000017">
    <property type="protein sequence ID" value="PWE83463.1"/>
    <property type="molecule type" value="Genomic_DNA"/>
</dbReference>
<gene>
    <name evidence="6" type="ORF">DW001_10375</name>
    <name evidence="5" type="ORF">DW753_02780</name>
    <name evidence="4" type="ORF">LD38_09880</name>
</gene>
<feature type="domain" description="HD" evidence="3">
    <location>
        <begin position="75"/>
        <end position="186"/>
    </location>
</feature>
<dbReference type="Pfam" id="PF01966">
    <property type="entry name" value="HD"/>
    <property type="match status" value="1"/>
</dbReference>
<evidence type="ECO:0000313" key="8">
    <source>
        <dbReference type="Proteomes" id="UP000266698"/>
    </source>
</evidence>
<proteinExistence type="inferred from homology"/>
<dbReference type="InterPro" id="IPR003607">
    <property type="entry name" value="HD/PDEase_dom"/>
</dbReference>
<dbReference type="PANTHER" id="PTHR35795:SF1">
    <property type="entry name" value="BIS(5'-NUCLEOSYL)-TETRAPHOSPHATASE, SYMMETRICAL"/>
    <property type="match status" value="1"/>
</dbReference>
<dbReference type="Proteomes" id="UP000266698">
    <property type="component" value="Unassembled WGS sequence"/>
</dbReference>
<accession>A0A2U2EG27</accession>
<dbReference type="PANTHER" id="PTHR35795">
    <property type="entry name" value="SLR1885 PROTEIN"/>
    <property type="match status" value="1"/>
</dbReference>
<evidence type="ECO:0000313" key="4">
    <source>
        <dbReference type="EMBL" id="PWE83463.1"/>
    </source>
</evidence>
<dbReference type="InterPro" id="IPR023023">
    <property type="entry name" value="dNTPase_2"/>
</dbReference>
<dbReference type="Proteomes" id="UP000245905">
    <property type="component" value="Unassembled WGS sequence"/>
</dbReference>
<reference evidence="8 9" key="2">
    <citation type="submission" date="2018-08" db="EMBL/GenBank/DDBJ databases">
        <title>A genome reference for cultivated species of the human gut microbiota.</title>
        <authorList>
            <person name="Zou Y."/>
            <person name="Xue W."/>
            <person name="Luo G."/>
        </authorList>
    </citation>
    <scope>NUCLEOTIDE SEQUENCE [LARGE SCALE GENOMIC DNA]</scope>
    <source>
        <strain evidence="6 8">AF36-2BH</strain>
        <strain evidence="5 9">AM29-10</strain>
    </source>
</reference>
<dbReference type="InterPro" id="IPR006261">
    <property type="entry name" value="dGTPase"/>
</dbReference>
<evidence type="ECO:0000313" key="6">
    <source>
        <dbReference type="EMBL" id="RHL78037.1"/>
    </source>
</evidence>
<evidence type="ECO:0000256" key="2">
    <source>
        <dbReference type="HAMAP-Rule" id="MF_01212"/>
    </source>
</evidence>
<comment type="similarity">
    <text evidence="2">Belongs to the dGTPase family. Type 2 subfamily.</text>
</comment>
<dbReference type="Proteomes" id="UP000285290">
    <property type="component" value="Unassembled WGS sequence"/>
</dbReference>
<dbReference type="RefSeq" id="WP_109258132.1">
    <property type="nucleotide sequence ID" value="NZ_JRFS01000017.1"/>
</dbReference>
<dbReference type="EMBL" id="QSKC01000002">
    <property type="protein sequence ID" value="RHE34221.1"/>
    <property type="molecule type" value="Genomic_DNA"/>
</dbReference>
<evidence type="ECO:0000313" key="5">
    <source>
        <dbReference type="EMBL" id="RHE34221.1"/>
    </source>
</evidence>
<dbReference type="NCBIfam" id="TIGR01353">
    <property type="entry name" value="dGTP_triPase"/>
    <property type="match status" value="1"/>
</dbReference>
<evidence type="ECO:0000313" key="9">
    <source>
        <dbReference type="Proteomes" id="UP000285290"/>
    </source>
</evidence>
<dbReference type="InterPro" id="IPR051094">
    <property type="entry name" value="Diverse_Catalytic_Enzymes"/>
</dbReference>
<dbReference type="NCBIfam" id="NF002327">
    <property type="entry name" value="PRK01286.1-2"/>
    <property type="match status" value="1"/>
</dbReference>
<organism evidence="4 7">
    <name type="scientific">Agathobacter rectalis</name>
    <dbReference type="NCBI Taxonomy" id="39491"/>
    <lineage>
        <taxon>Bacteria</taxon>
        <taxon>Bacillati</taxon>
        <taxon>Bacillota</taxon>
        <taxon>Clostridia</taxon>
        <taxon>Lachnospirales</taxon>
        <taxon>Lachnospiraceae</taxon>
        <taxon>Agathobacter</taxon>
    </lineage>
</organism>
<dbReference type="HAMAP" id="MF_01212">
    <property type="entry name" value="dGTPase_type2"/>
    <property type="match status" value="1"/>
</dbReference>
<keyword evidence="1 2" id="KW-0378">Hydrolase</keyword>
<dbReference type="SMART" id="SM00471">
    <property type="entry name" value="HDc"/>
    <property type="match status" value="1"/>
</dbReference>
<protein>
    <recommendedName>
        <fullName evidence="2">Deoxyguanosinetriphosphate triphosphohydrolase-like protein</fullName>
    </recommendedName>
</protein>
<evidence type="ECO:0000259" key="3">
    <source>
        <dbReference type="PROSITE" id="PS51831"/>
    </source>
</evidence>
<dbReference type="CDD" id="cd00077">
    <property type="entry name" value="HDc"/>
    <property type="match status" value="1"/>
</dbReference>
<sequence>MTIREQIEKREQEILSPFACLSINSRGRDYDEPQCDIRPVFQRDRDRILHSKAFRRLKNKTQVFLTPKGDHYRTRMSHTLEVSQNARTIAKALRLNEDLVEAIALGHDLGHTPFGHAGERILNEIYEGGFKHNEQSVRIVEKLEKDGAGLNLTWEVRDGMLNHQTSLMPHTLEGKIVRLSDKIAYINSDFDDAIRAQLLCEDDIPLEIRNTLGHSTKARLNHMVHNIITNSMGRDDICMSEESAQAMQDLRKFMFANLYNNPVAKSEEKKAKAMLKQLYFYYMEHIEELPQKYLAMLGQGDDKGRIICDYISGMTDQYATTKFHEYFVPVAWEIDGY</sequence>
<evidence type="ECO:0000256" key="1">
    <source>
        <dbReference type="ARBA" id="ARBA00022801"/>
    </source>
</evidence>
<reference evidence="4 7" key="1">
    <citation type="submission" date="2014-09" db="EMBL/GenBank/DDBJ databases">
        <title>Butyrate-producing bacteria isolated from human gut.</title>
        <authorList>
            <person name="Zhang Q."/>
            <person name="Zhao L."/>
        </authorList>
    </citation>
    <scope>NUCLEOTIDE SEQUENCE [LARGE SCALE GENOMIC DNA]</scope>
    <source>
        <strain evidence="4 7">R22</strain>
    </source>
</reference>
<dbReference type="Pfam" id="PF13286">
    <property type="entry name" value="HD_assoc"/>
    <property type="match status" value="1"/>
</dbReference>
<dbReference type="InterPro" id="IPR006674">
    <property type="entry name" value="HD_domain"/>
</dbReference>
<dbReference type="EMBL" id="QRPB01000012">
    <property type="protein sequence ID" value="RHL78037.1"/>
    <property type="molecule type" value="Genomic_DNA"/>
</dbReference>
<dbReference type="SUPFAM" id="SSF109604">
    <property type="entry name" value="HD-domain/PDEase-like"/>
    <property type="match status" value="1"/>
</dbReference>